<evidence type="ECO:0000313" key="2">
    <source>
        <dbReference type="Proteomes" id="UP000275069"/>
    </source>
</evidence>
<dbReference type="KEGG" id="gry:D7I44_01885"/>
<keyword evidence="2" id="KW-1185">Reference proteome</keyword>
<evidence type="ECO:0000313" key="1">
    <source>
        <dbReference type="EMBL" id="AYG02408.1"/>
    </source>
</evidence>
<proteinExistence type="predicted"/>
<dbReference type="Proteomes" id="UP000275069">
    <property type="component" value="Chromosome"/>
</dbReference>
<gene>
    <name evidence="1" type="ORF">D7I44_01885</name>
</gene>
<dbReference type="AlphaFoldDB" id="A0A387BI90"/>
<organism evidence="1 2">
    <name type="scientific">Gryllotalpicola protaetiae</name>
    <dbReference type="NCBI Taxonomy" id="2419771"/>
    <lineage>
        <taxon>Bacteria</taxon>
        <taxon>Bacillati</taxon>
        <taxon>Actinomycetota</taxon>
        <taxon>Actinomycetes</taxon>
        <taxon>Micrococcales</taxon>
        <taxon>Microbacteriaceae</taxon>
        <taxon>Gryllotalpicola</taxon>
    </lineage>
</organism>
<sequence length="70" mass="7760">MDPQLVLASRQLSKSAATARRAALRAQEAVEARDEAIREAMAAGMHWQDVAKVTGLSQQRISQIMRQARQ</sequence>
<accession>A0A387BI90</accession>
<evidence type="ECO:0008006" key="3">
    <source>
        <dbReference type="Google" id="ProtNLM"/>
    </source>
</evidence>
<name>A0A387BI90_9MICO</name>
<protein>
    <recommendedName>
        <fullName evidence="3">Helix-turn-helix domain-containing protein</fullName>
    </recommendedName>
</protein>
<reference evidence="1 2" key="1">
    <citation type="submission" date="2018-09" db="EMBL/GenBank/DDBJ databases">
        <title>Genome sequencing of strain 2DFW10M-5.</title>
        <authorList>
            <person name="Heo J."/>
            <person name="Kim S.-J."/>
            <person name="Kwon S.-W."/>
        </authorList>
    </citation>
    <scope>NUCLEOTIDE SEQUENCE [LARGE SCALE GENOMIC DNA]</scope>
    <source>
        <strain evidence="1 2">2DFW10M-5</strain>
    </source>
</reference>
<dbReference type="EMBL" id="CP032624">
    <property type="protein sequence ID" value="AYG02408.1"/>
    <property type="molecule type" value="Genomic_DNA"/>
</dbReference>